<comment type="subcellular location">
    <subcellularLocation>
        <location evidence="1">Cell inner membrane</location>
        <topology evidence="1">Single-pass membrane protein</topology>
    </subcellularLocation>
</comment>
<evidence type="ECO:0008006" key="11">
    <source>
        <dbReference type="Google" id="ProtNLM"/>
    </source>
</evidence>
<dbReference type="InterPro" id="IPR045584">
    <property type="entry name" value="Pilin-like"/>
</dbReference>
<evidence type="ECO:0000256" key="1">
    <source>
        <dbReference type="ARBA" id="ARBA00004377"/>
    </source>
</evidence>
<protein>
    <recommendedName>
        <fullName evidence="11">Type II secretion system protein J</fullName>
    </recommendedName>
</protein>
<dbReference type="PROSITE" id="PS00409">
    <property type="entry name" value="PROKAR_NTER_METHYL"/>
    <property type="match status" value="1"/>
</dbReference>
<dbReference type="SUPFAM" id="SSF54523">
    <property type="entry name" value="Pili subunits"/>
    <property type="match status" value="1"/>
</dbReference>
<dbReference type="EMBL" id="CADIKM010000002">
    <property type="protein sequence ID" value="CAB3778864.1"/>
    <property type="molecule type" value="Genomic_DNA"/>
</dbReference>
<keyword evidence="7 8" id="KW-0472">Membrane</keyword>
<dbReference type="GO" id="GO:0005886">
    <property type="term" value="C:plasma membrane"/>
    <property type="evidence" value="ECO:0007669"/>
    <property type="project" value="UniProtKB-SubCell"/>
</dbReference>
<reference evidence="9 10" key="1">
    <citation type="submission" date="2020-04" db="EMBL/GenBank/DDBJ databases">
        <authorList>
            <person name="De Canck E."/>
        </authorList>
    </citation>
    <scope>NUCLEOTIDE SEQUENCE [LARGE SCALE GENOMIC DNA]</scope>
    <source>
        <strain evidence="9 10">LMG 28138</strain>
    </source>
</reference>
<evidence type="ECO:0000256" key="3">
    <source>
        <dbReference type="ARBA" id="ARBA00022481"/>
    </source>
</evidence>
<evidence type="ECO:0000256" key="4">
    <source>
        <dbReference type="ARBA" id="ARBA00022519"/>
    </source>
</evidence>
<dbReference type="PANTHER" id="PTHR39583:SF2">
    <property type="entry name" value="TYPE II SECRETION SYSTEM PROTEIN J"/>
    <property type="match status" value="1"/>
</dbReference>
<dbReference type="NCBIfam" id="TIGR02532">
    <property type="entry name" value="IV_pilin_GFxxxE"/>
    <property type="match status" value="1"/>
</dbReference>
<dbReference type="RefSeq" id="WP_175103206.1">
    <property type="nucleotide sequence ID" value="NZ_CADIKM010000002.1"/>
</dbReference>
<dbReference type="AlphaFoldDB" id="A0A6S7AXR5"/>
<organism evidence="9 10">
    <name type="scientific">Pararobbsia alpina</name>
    <dbReference type="NCBI Taxonomy" id="621374"/>
    <lineage>
        <taxon>Bacteria</taxon>
        <taxon>Pseudomonadati</taxon>
        <taxon>Pseudomonadota</taxon>
        <taxon>Betaproteobacteria</taxon>
        <taxon>Burkholderiales</taxon>
        <taxon>Burkholderiaceae</taxon>
        <taxon>Pararobbsia</taxon>
    </lineage>
</organism>
<feature type="transmembrane region" description="Helical" evidence="8">
    <location>
        <begin position="24"/>
        <end position="45"/>
    </location>
</feature>
<keyword evidence="6 8" id="KW-1133">Transmembrane helix</keyword>
<evidence type="ECO:0000256" key="2">
    <source>
        <dbReference type="ARBA" id="ARBA00022475"/>
    </source>
</evidence>
<accession>A0A6S7AXR5</accession>
<evidence type="ECO:0000313" key="9">
    <source>
        <dbReference type="EMBL" id="CAB3778864.1"/>
    </source>
</evidence>
<evidence type="ECO:0000313" key="10">
    <source>
        <dbReference type="Proteomes" id="UP000494115"/>
    </source>
</evidence>
<name>A0A6S7AXR5_9BURK</name>
<gene>
    <name evidence="9" type="ORF">LMG28138_00663</name>
</gene>
<sequence>MNRDARYSYPTGYPSGRPFGRQSGFTLIEMLVAIALLAVVAVLSYRGLDAMVRSRATLTAHMSSERAMSQLFAQMSVDVRNAASDDELGQPPVRVGGGMLQIVRHLRLAGGAPRLQVVRYRAVDRRVIREISPTISTIGQLRTALNGPAGDNWYSLALADQVEGFSSQAWVPEHGFTSDMGIARDELNADAKAPTILPDGNGPLPRSVTGVAVEVRLHGAPAPIRRVLLVGE</sequence>
<proteinExistence type="predicted"/>
<dbReference type="Pfam" id="PF07963">
    <property type="entry name" value="N_methyl"/>
    <property type="match status" value="1"/>
</dbReference>
<evidence type="ECO:0000256" key="6">
    <source>
        <dbReference type="ARBA" id="ARBA00022989"/>
    </source>
</evidence>
<keyword evidence="3" id="KW-0488">Methylation</keyword>
<keyword evidence="10" id="KW-1185">Reference proteome</keyword>
<dbReference type="InterPro" id="IPR012902">
    <property type="entry name" value="N_methyl_site"/>
</dbReference>
<keyword evidence="5 8" id="KW-0812">Transmembrane</keyword>
<evidence type="ECO:0000256" key="7">
    <source>
        <dbReference type="ARBA" id="ARBA00023136"/>
    </source>
</evidence>
<keyword evidence="4" id="KW-0997">Cell inner membrane</keyword>
<dbReference type="GO" id="GO:0015628">
    <property type="term" value="P:protein secretion by the type II secretion system"/>
    <property type="evidence" value="ECO:0007669"/>
    <property type="project" value="TreeGrafter"/>
</dbReference>
<dbReference type="Proteomes" id="UP000494115">
    <property type="component" value="Unassembled WGS sequence"/>
</dbReference>
<keyword evidence="2" id="KW-1003">Cell membrane</keyword>
<evidence type="ECO:0000256" key="5">
    <source>
        <dbReference type="ARBA" id="ARBA00022692"/>
    </source>
</evidence>
<dbReference type="InterPro" id="IPR051621">
    <property type="entry name" value="T2SS_protein_J"/>
</dbReference>
<dbReference type="PANTHER" id="PTHR39583">
    <property type="entry name" value="TYPE II SECRETION SYSTEM PROTEIN J-RELATED"/>
    <property type="match status" value="1"/>
</dbReference>
<evidence type="ECO:0000256" key="8">
    <source>
        <dbReference type="SAM" id="Phobius"/>
    </source>
</evidence>